<dbReference type="KEGG" id="bex:A11Q_2201"/>
<gene>
    <name evidence="2" type="ORF">A11Q_2201</name>
</gene>
<dbReference type="Proteomes" id="UP000012040">
    <property type="component" value="Chromosome"/>
</dbReference>
<accession>M4VAI4</accession>
<sequence>MGKIALGVFIATLASSVLSVGFAGLAGEAGFIRLAQAAEAKYSKSGSTGKSEVQSYTIEESFAAENFKELAITSITTDIRITPSTDGKIHLRYSYKTFDVPKTREEILGIIWKPEGSEARFQLDQSAGDERSWKAKLAELVKLGFRADDAKAEIKLPPSILKVQFKSVSGDFKTEDIKLQSLEATTVSGDVDVEGQIHQLKGKSVSGDLEFKSELASPQVEFSTTSGDMEVEFKKIEPNINVSFETTSGSMKSINQRLQGNVKEHLLGQGVGQVKLKSVSGDVEISVDKF</sequence>
<feature type="domain" description="DUF4097" evidence="1">
    <location>
        <begin position="122"/>
        <end position="285"/>
    </location>
</feature>
<protein>
    <recommendedName>
        <fullName evidence="1">DUF4097 domain-containing protein</fullName>
    </recommendedName>
</protein>
<dbReference type="STRING" id="1184267.A11Q_2201"/>
<dbReference type="AlphaFoldDB" id="M4VAI4"/>
<dbReference type="EMBL" id="CP003537">
    <property type="protein sequence ID" value="AGH96417.1"/>
    <property type="molecule type" value="Genomic_DNA"/>
</dbReference>
<evidence type="ECO:0000259" key="1">
    <source>
        <dbReference type="Pfam" id="PF13349"/>
    </source>
</evidence>
<dbReference type="InterPro" id="IPR025164">
    <property type="entry name" value="Toastrack_DUF4097"/>
</dbReference>
<dbReference type="OrthoDB" id="9804829at2"/>
<organism evidence="2 3">
    <name type="scientific">Pseudobdellovibrio exovorus JSS</name>
    <dbReference type="NCBI Taxonomy" id="1184267"/>
    <lineage>
        <taxon>Bacteria</taxon>
        <taxon>Pseudomonadati</taxon>
        <taxon>Bdellovibrionota</taxon>
        <taxon>Bdellovibrionia</taxon>
        <taxon>Bdellovibrionales</taxon>
        <taxon>Pseudobdellovibrionaceae</taxon>
        <taxon>Pseudobdellovibrio</taxon>
    </lineage>
</organism>
<proteinExistence type="predicted"/>
<keyword evidence="3" id="KW-1185">Reference proteome</keyword>
<evidence type="ECO:0000313" key="2">
    <source>
        <dbReference type="EMBL" id="AGH96417.1"/>
    </source>
</evidence>
<name>M4VAI4_9BACT</name>
<dbReference type="HOGENOM" id="CLU_958662_0_0_7"/>
<evidence type="ECO:0000313" key="3">
    <source>
        <dbReference type="Proteomes" id="UP000012040"/>
    </source>
</evidence>
<dbReference type="RefSeq" id="WP_015470907.1">
    <property type="nucleotide sequence ID" value="NC_020813.1"/>
</dbReference>
<reference evidence="2 3" key="1">
    <citation type="journal article" date="2013" name="ISME J.">
        <title>By their genes ye shall know them: genomic signatures of predatory bacteria.</title>
        <authorList>
            <person name="Pasternak Z."/>
            <person name="Pietrokovski S."/>
            <person name="Rotem O."/>
            <person name="Gophna U."/>
            <person name="Lurie-Weinberger M.N."/>
            <person name="Jurkevitch E."/>
        </authorList>
    </citation>
    <scope>NUCLEOTIDE SEQUENCE [LARGE SCALE GENOMIC DNA]</scope>
    <source>
        <strain evidence="2 3">JSS</strain>
    </source>
</reference>
<dbReference type="Pfam" id="PF13349">
    <property type="entry name" value="DUF4097"/>
    <property type="match status" value="1"/>
</dbReference>
<dbReference type="PATRIC" id="fig|1184267.3.peg.2228"/>